<dbReference type="AlphaFoldDB" id="A0A4Y2NDJ5"/>
<comment type="caution">
    <text evidence="2">The sequence shown here is derived from an EMBL/GenBank/DDBJ whole genome shotgun (WGS) entry which is preliminary data.</text>
</comment>
<dbReference type="EMBL" id="BGPR01127352">
    <property type="protein sequence ID" value="GBN37002.1"/>
    <property type="molecule type" value="Genomic_DNA"/>
</dbReference>
<protein>
    <submittedName>
        <fullName evidence="2">Uncharacterized protein</fullName>
    </submittedName>
</protein>
<name>A0A4Y2NDJ5_ARAVE</name>
<sequence length="184" mass="19992">MHARSANIASSVEFGLPSEIVTAVEIVDDRLTGLYRSQVLHQAKTPPKGSFSSSRLLTKAPSDHSNRQKVLAREPGGPSSFLQGQSLSPFWSLKPLCLPQVPIFKKKKHPSLAAQKPKVLPIYVLCVAINIATLKTNDKHIPENRSQGVSLYADSKPSLFCSVWGRGDNTHGGRVNDPLQTTSA</sequence>
<feature type="region of interest" description="Disordered" evidence="1">
    <location>
        <begin position="44"/>
        <end position="78"/>
    </location>
</feature>
<reference evidence="2 3" key="1">
    <citation type="journal article" date="2019" name="Sci. Rep.">
        <title>Orb-weaving spider Araneus ventricosus genome elucidates the spidroin gene catalogue.</title>
        <authorList>
            <person name="Kono N."/>
            <person name="Nakamura H."/>
            <person name="Ohtoshi R."/>
            <person name="Moran D.A.P."/>
            <person name="Shinohara A."/>
            <person name="Yoshida Y."/>
            <person name="Fujiwara M."/>
            <person name="Mori M."/>
            <person name="Tomita M."/>
            <person name="Arakawa K."/>
        </authorList>
    </citation>
    <scope>NUCLEOTIDE SEQUENCE [LARGE SCALE GENOMIC DNA]</scope>
</reference>
<dbReference type="Proteomes" id="UP000499080">
    <property type="component" value="Unassembled WGS sequence"/>
</dbReference>
<keyword evidence="3" id="KW-1185">Reference proteome</keyword>
<evidence type="ECO:0000313" key="3">
    <source>
        <dbReference type="Proteomes" id="UP000499080"/>
    </source>
</evidence>
<evidence type="ECO:0000256" key="1">
    <source>
        <dbReference type="SAM" id="MobiDB-lite"/>
    </source>
</evidence>
<accession>A0A4Y2NDJ5</accession>
<gene>
    <name evidence="2" type="ORF">AVEN_206437_1</name>
</gene>
<organism evidence="2 3">
    <name type="scientific">Araneus ventricosus</name>
    <name type="common">Orbweaver spider</name>
    <name type="synonym">Epeira ventricosa</name>
    <dbReference type="NCBI Taxonomy" id="182803"/>
    <lineage>
        <taxon>Eukaryota</taxon>
        <taxon>Metazoa</taxon>
        <taxon>Ecdysozoa</taxon>
        <taxon>Arthropoda</taxon>
        <taxon>Chelicerata</taxon>
        <taxon>Arachnida</taxon>
        <taxon>Araneae</taxon>
        <taxon>Araneomorphae</taxon>
        <taxon>Entelegynae</taxon>
        <taxon>Araneoidea</taxon>
        <taxon>Araneidae</taxon>
        <taxon>Araneus</taxon>
    </lineage>
</organism>
<evidence type="ECO:0000313" key="2">
    <source>
        <dbReference type="EMBL" id="GBN37002.1"/>
    </source>
</evidence>
<proteinExistence type="predicted"/>